<gene>
    <name evidence="1" type="ORF">EJD97_015432</name>
</gene>
<proteinExistence type="predicted"/>
<organism evidence="1">
    <name type="scientific">Solanum chilense</name>
    <name type="common">Tomato</name>
    <name type="synonym">Lycopersicon chilense</name>
    <dbReference type="NCBI Taxonomy" id="4083"/>
    <lineage>
        <taxon>Eukaryota</taxon>
        <taxon>Viridiplantae</taxon>
        <taxon>Streptophyta</taxon>
        <taxon>Embryophyta</taxon>
        <taxon>Tracheophyta</taxon>
        <taxon>Spermatophyta</taxon>
        <taxon>Magnoliopsida</taxon>
        <taxon>eudicotyledons</taxon>
        <taxon>Gunneridae</taxon>
        <taxon>Pentapetalae</taxon>
        <taxon>asterids</taxon>
        <taxon>lamiids</taxon>
        <taxon>Solanales</taxon>
        <taxon>Solanaceae</taxon>
        <taxon>Solanoideae</taxon>
        <taxon>Solaneae</taxon>
        <taxon>Solanum</taxon>
        <taxon>Solanum subgen. Lycopersicon</taxon>
    </lineage>
</organism>
<dbReference type="PANTHER" id="PTHR31674:SF52">
    <property type="entry name" value="B3 DOMAIN-CONTAINING PROTEIN REM15"/>
    <property type="match status" value="1"/>
</dbReference>
<evidence type="ECO:0008006" key="2">
    <source>
        <dbReference type="Google" id="ProtNLM"/>
    </source>
</evidence>
<name>A0A6N2B6Z2_SOLCI</name>
<comment type="caution">
    <text evidence="1">The sequence shown here is derived from an EMBL/GenBank/DDBJ whole genome shotgun (WGS) entry which is preliminary data.</text>
</comment>
<reference evidence="1" key="1">
    <citation type="submission" date="2019-05" db="EMBL/GenBank/DDBJ databases">
        <title>The de novo reference genome and transcriptome assemblies of the wild tomato species Solanum chilense.</title>
        <authorList>
            <person name="Stam R."/>
            <person name="Nosenko T."/>
            <person name="Hoerger A.C."/>
            <person name="Stephan W."/>
            <person name="Seidel M.A."/>
            <person name="Kuhn J.M.M."/>
            <person name="Haberer G."/>
            <person name="Tellier A."/>
        </authorList>
    </citation>
    <scope>NUCLEOTIDE SEQUENCE</scope>
    <source>
        <tissue evidence="1">Mature leaves</tissue>
    </source>
</reference>
<dbReference type="InterPro" id="IPR039218">
    <property type="entry name" value="REM_fam"/>
</dbReference>
<dbReference type="EMBL" id="RXGB01004050">
    <property type="protein sequence ID" value="TMW90647.1"/>
    <property type="molecule type" value="Genomic_DNA"/>
</dbReference>
<protein>
    <recommendedName>
        <fullName evidence="2">TF-B3 domain-containing protein</fullName>
    </recommendedName>
</protein>
<evidence type="ECO:0000313" key="1">
    <source>
        <dbReference type="EMBL" id="TMW90647.1"/>
    </source>
</evidence>
<dbReference type="AlphaFoldDB" id="A0A6N2B6Z2"/>
<sequence length="268" mass="32712">MEEEMSIMVRERKRWLKKRKEENRRVDDGGGRRRQWWWCGKMFKHEGDMKFDVFKFDSSHHCDKEYEMYQEEDEDEDEEDEDKHLSQYYFECTIRQYCLSRGKGFFDEEAAYKDMDLSDSHFICSIRSYSLSKHFLCIPRQFAIKNRLSDRKYLRESSSLQPEVKKKRSKAKRKLLPQVSVDANSHFISTIKPYTINNPVLRREMILIDEKRRSWSVWIGRTGHHFAIKRGWTQYNKFKWYSSRRYKFELTNNDTIPIVHFHCKYSGN</sequence>
<dbReference type="PANTHER" id="PTHR31674">
    <property type="entry name" value="B3 DOMAIN-CONTAINING PROTEIN REM-LIKE 3-RELATED"/>
    <property type="match status" value="1"/>
</dbReference>
<accession>A0A6N2B6Z2</accession>